<keyword evidence="4 7" id="KW-0238">DNA-binding</keyword>
<feature type="domain" description="PPC" evidence="8">
    <location>
        <begin position="137"/>
        <end position="278"/>
    </location>
</feature>
<name>A0A8S0UXX6_OLEEU</name>
<dbReference type="InterPro" id="IPR005175">
    <property type="entry name" value="PPC_dom"/>
</dbReference>
<dbReference type="AlphaFoldDB" id="A0A8S0UXX6"/>
<dbReference type="Gene3D" id="3.30.1330.80">
    <property type="entry name" value="Hypothetical protein, similar to alpha- acetolactate decarboxylase, domain 2"/>
    <property type="match status" value="1"/>
</dbReference>
<organism evidence="9 10">
    <name type="scientific">Olea europaea subsp. europaea</name>
    <dbReference type="NCBI Taxonomy" id="158383"/>
    <lineage>
        <taxon>Eukaryota</taxon>
        <taxon>Viridiplantae</taxon>
        <taxon>Streptophyta</taxon>
        <taxon>Embryophyta</taxon>
        <taxon>Tracheophyta</taxon>
        <taxon>Spermatophyta</taxon>
        <taxon>Magnoliopsida</taxon>
        <taxon>eudicotyledons</taxon>
        <taxon>Gunneridae</taxon>
        <taxon>Pentapetalae</taxon>
        <taxon>asterids</taxon>
        <taxon>lamiids</taxon>
        <taxon>Lamiales</taxon>
        <taxon>Oleaceae</taxon>
        <taxon>Oleeae</taxon>
        <taxon>Olea</taxon>
    </lineage>
</organism>
<dbReference type="PANTHER" id="PTHR31500">
    <property type="entry name" value="AT-HOOK MOTIF NUCLEAR-LOCALIZED PROTEIN 9"/>
    <property type="match status" value="1"/>
</dbReference>
<dbReference type="Pfam" id="PF02178">
    <property type="entry name" value="AT_hook"/>
    <property type="match status" value="1"/>
</dbReference>
<dbReference type="GO" id="GO:0003680">
    <property type="term" value="F:minor groove of adenine-thymine-rich DNA binding"/>
    <property type="evidence" value="ECO:0007669"/>
    <property type="project" value="UniProtKB-UniRule"/>
</dbReference>
<dbReference type="InterPro" id="IPR017956">
    <property type="entry name" value="AT_hook_DNA-bd_motif"/>
</dbReference>
<proteinExistence type="predicted"/>
<dbReference type="PROSITE" id="PS51742">
    <property type="entry name" value="PPC"/>
    <property type="match status" value="1"/>
</dbReference>
<accession>A0A8S0UXX6</accession>
<keyword evidence="5 7" id="KW-0804">Transcription</keyword>
<dbReference type="Gramene" id="OE9A011950T1">
    <property type="protein sequence ID" value="OE9A011950C1"/>
    <property type="gene ID" value="OE9A011950"/>
</dbReference>
<keyword evidence="3 7" id="KW-0805">Transcription regulation</keyword>
<sequence>MCSSGVTMEGSHARSDYHVAPRIIENPNQVSGSVPPPPVTVRPSQVGFTPPPAEAAGVDGATTWKKKRGRPRKYVLDGSVTKVMSPKPISSSAPPPVVNFYAAEKRGKTCALGSSKKTQNSRIELESLGEWVSCSVGTNFTPHIITANAGEDVTMKIISFSQQGPRAICVLSANGVISSVTLRQPNSSGGTLTYEGRFDILLLTGLFMPSDSGGMRNRSGGMSVSLASPDGRVVGGGVAGLLVASGPVQIVVGSFLAGNQHDQKTKKHKAWSKTVSPTAAAPISTTGVDDPYRTSPSFHADNLSIHPDTKNKSADVHVAVTGE</sequence>
<evidence type="ECO:0000256" key="3">
    <source>
        <dbReference type="ARBA" id="ARBA00023015"/>
    </source>
</evidence>
<keyword evidence="10" id="KW-1185">Reference proteome</keyword>
<evidence type="ECO:0000256" key="6">
    <source>
        <dbReference type="ARBA" id="ARBA00023242"/>
    </source>
</evidence>
<dbReference type="OrthoDB" id="2014829at2759"/>
<dbReference type="GO" id="GO:0005634">
    <property type="term" value="C:nucleus"/>
    <property type="evidence" value="ECO:0007669"/>
    <property type="project" value="UniProtKB-SubCell"/>
</dbReference>
<evidence type="ECO:0000256" key="7">
    <source>
        <dbReference type="RuleBase" id="RU367031"/>
    </source>
</evidence>
<reference evidence="9 10" key="1">
    <citation type="submission" date="2019-12" db="EMBL/GenBank/DDBJ databases">
        <authorList>
            <person name="Alioto T."/>
            <person name="Alioto T."/>
            <person name="Gomez Garrido J."/>
        </authorList>
    </citation>
    <scope>NUCLEOTIDE SEQUENCE [LARGE SCALE GENOMIC DNA]</scope>
</reference>
<keyword evidence="6 7" id="KW-0539">Nucleus</keyword>
<evidence type="ECO:0000256" key="1">
    <source>
        <dbReference type="ARBA" id="ARBA00003687"/>
    </source>
</evidence>
<dbReference type="InterPro" id="IPR039605">
    <property type="entry name" value="AHL"/>
</dbReference>
<protein>
    <recommendedName>
        <fullName evidence="7">AT-hook motif nuclear-localized protein</fullName>
    </recommendedName>
</protein>
<dbReference type="Pfam" id="PF03479">
    <property type="entry name" value="PCC"/>
    <property type="match status" value="1"/>
</dbReference>
<evidence type="ECO:0000313" key="10">
    <source>
        <dbReference type="Proteomes" id="UP000594638"/>
    </source>
</evidence>
<dbReference type="Proteomes" id="UP000594638">
    <property type="component" value="Unassembled WGS sequence"/>
</dbReference>
<dbReference type="PANTHER" id="PTHR31500:SF7">
    <property type="entry name" value="AT-HOOK MOTIF NUCLEAR-LOCALIZED PROTEIN 1"/>
    <property type="match status" value="1"/>
</dbReference>
<comment type="subcellular location">
    <subcellularLocation>
        <location evidence="2 7">Nucleus</location>
    </subcellularLocation>
</comment>
<comment type="domain">
    <text evidence="7">The PPC domain mediates interactions between AHL proteins.</text>
</comment>
<evidence type="ECO:0000259" key="8">
    <source>
        <dbReference type="PROSITE" id="PS51742"/>
    </source>
</evidence>
<evidence type="ECO:0000256" key="5">
    <source>
        <dbReference type="ARBA" id="ARBA00023163"/>
    </source>
</evidence>
<gene>
    <name evidence="9" type="ORF">OLEA9_A011950</name>
</gene>
<dbReference type="SUPFAM" id="SSF117856">
    <property type="entry name" value="AF0104/ALDC/Ptd012-like"/>
    <property type="match status" value="1"/>
</dbReference>
<comment type="function">
    <text evidence="1 7">Transcription factor that specifically binds AT-rich DNA sequences related to the nuclear matrix attachment regions (MARs).</text>
</comment>
<dbReference type="FunFam" id="3.30.1330.80:FF:000003">
    <property type="entry name" value="AT-hook motif nuclear-localized protein 1-like"/>
    <property type="match status" value="1"/>
</dbReference>
<evidence type="ECO:0000313" key="9">
    <source>
        <dbReference type="EMBL" id="CAA3023055.1"/>
    </source>
</evidence>
<dbReference type="Gramene" id="OE9A011950T2">
    <property type="protein sequence ID" value="OE9A011950C2"/>
    <property type="gene ID" value="OE9A011950"/>
</dbReference>
<comment type="caution">
    <text evidence="9">The sequence shown here is derived from an EMBL/GenBank/DDBJ whole genome shotgun (WGS) entry which is preliminary data.</text>
</comment>
<evidence type="ECO:0000256" key="2">
    <source>
        <dbReference type="ARBA" id="ARBA00004123"/>
    </source>
</evidence>
<dbReference type="EMBL" id="CACTIH010009082">
    <property type="protein sequence ID" value="CAA3023055.1"/>
    <property type="molecule type" value="Genomic_DNA"/>
</dbReference>
<evidence type="ECO:0000256" key="4">
    <source>
        <dbReference type="ARBA" id="ARBA00023125"/>
    </source>
</evidence>
<dbReference type="CDD" id="cd11378">
    <property type="entry name" value="DUF296"/>
    <property type="match status" value="1"/>
</dbReference>